<reference evidence="10" key="1">
    <citation type="submission" date="2023-03" db="EMBL/GenBank/DDBJ databases">
        <title>Mating type loci evolution in Malassezia.</title>
        <authorList>
            <person name="Coelho M.A."/>
        </authorList>
    </citation>
    <scope>NUCLEOTIDE SEQUENCE</scope>
    <source>
        <strain evidence="10">CBS 12830</strain>
    </source>
</reference>
<dbReference type="InterPro" id="IPR017953">
    <property type="entry name" value="Carbohydrate_kinase_pred_CS"/>
</dbReference>
<dbReference type="GO" id="GO:0005524">
    <property type="term" value="F:ATP binding"/>
    <property type="evidence" value="ECO:0007669"/>
    <property type="project" value="UniProtKB-KW"/>
</dbReference>
<evidence type="ECO:0000256" key="2">
    <source>
        <dbReference type="ARBA" id="ARBA00022741"/>
    </source>
</evidence>
<dbReference type="InterPro" id="IPR000631">
    <property type="entry name" value="CARKD"/>
</dbReference>
<feature type="binding site" evidence="8">
    <location>
        <begin position="209"/>
        <end position="213"/>
    </location>
    <ligand>
        <name>ATP</name>
        <dbReference type="ChEBI" id="CHEBI:30616"/>
    </ligand>
</feature>
<keyword evidence="1 8" id="KW-0597">Phosphoprotein</keyword>
<comment type="subcellular location">
    <subcellularLocation>
        <location evidence="8">Cytoplasm</location>
    </subcellularLocation>
</comment>
<gene>
    <name evidence="10" type="ORF">MEQU1_000430</name>
</gene>
<feature type="domain" description="YjeF C-terminal" evidence="9">
    <location>
        <begin position="7"/>
        <end position="315"/>
    </location>
</feature>
<evidence type="ECO:0000256" key="5">
    <source>
        <dbReference type="ARBA" id="ARBA00023027"/>
    </source>
</evidence>
<dbReference type="Pfam" id="PF01256">
    <property type="entry name" value="Carb_kinase"/>
    <property type="match status" value="1"/>
</dbReference>
<dbReference type="NCBIfam" id="TIGR00196">
    <property type="entry name" value="yjeF_cterm"/>
    <property type="match status" value="1"/>
</dbReference>
<dbReference type="PANTHER" id="PTHR12592:SF0">
    <property type="entry name" value="ATP-DEPENDENT (S)-NAD(P)H-HYDRATE DEHYDRATASE"/>
    <property type="match status" value="1"/>
</dbReference>
<dbReference type="HAMAP" id="MF_01965">
    <property type="entry name" value="NADHX_dehydratase"/>
    <property type="match status" value="1"/>
</dbReference>
<dbReference type="PROSITE" id="PS51383">
    <property type="entry name" value="YJEF_C_3"/>
    <property type="match status" value="1"/>
</dbReference>
<feature type="binding site" evidence="8">
    <location>
        <begin position="164"/>
        <end position="170"/>
    </location>
    <ligand>
        <name>(6S)-NADPHX</name>
        <dbReference type="ChEBI" id="CHEBI:64076"/>
    </ligand>
</feature>
<comment type="similarity">
    <text evidence="8">Belongs to the NnrD/CARKD family.</text>
</comment>
<evidence type="ECO:0000256" key="1">
    <source>
        <dbReference type="ARBA" id="ARBA00022553"/>
    </source>
</evidence>
<evidence type="ECO:0000259" key="9">
    <source>
        <dbReference type="PROSITE" id="PS51383"/>
    </source>
</evidence>
<keyword evidence="6 8" id="KW-0456">Lyase</keyword>
<dbReference type="Gene3D" id="3.40.1190.20">
    <property type="match status" value="1"/>
</dbReference>
<dbReference type="InterPro" id="IPR029056">
    <property type="entry name" value="Ribokinase-like"/>
</dbReference>
<comment type="function">
    <text evidence="8">Catalyzes the dehydration of the S-form of NAD(P)HX at the expense of ATP, which is converted to ADP. Together with NAD(P)HX epimerase, which catalyzes the epimerization of the S- and R-forms, the enzyme allows the repair of both epimers of NAD(P)HX, a damaged form of NAD(P)H that is a result of enzymatic or heat-dependent hydration.</text>
</comment>
<protein>
    <recommendedName>
        <fullName evidence="8">ATP-dependent (S)-NAD(P)H-hydrate dehydratase</fullName>
        <ecNumber evidence="8">4.2.1.93</ecNumber>
    </recommendedName>
    <alternativeName>
        <fullName evidence="8">ATP-dependent NAD(P)HX dehydratase</fullName>
    </alternativeName>
</protein>
<feature type="binding site" evidence="8">
    <location>
        <position position="238"/>
    </location>
    <ligand>
        <name>(6S)-NADPHX</name>
        <dbReference type="ChEBI" id="CHEBI:64076"/>
    </ligand>
</feature>
<keyword evidence="3 8" id="KW-0067">ATP-binding</keyword>
<comment type="catalytic activity">
    <reaction evidence="7 8">
        <text>(6S)-NADPHX + ATP = ADP + phosphate + NADPH + H(+)</text>
        <dbReference type="Rhea" id="RHEA:32231"/>
        <dbReference type="ChEBI" id="CHEBI:15378"/>
        <dbReference type="ChEBI" id="CHEBI:30616"/>
        <dbReference type="ChEBI" id="CHEBI:43474"/>
        <dbReference type="ChEBI" id="CHEBI:57783"/>
        <dbReference type="ChEBI" id="CHEBI:64076"/>
        <dbReference type="ChEBI" id="CHEBI:456216"/>
        <dbReference type="EC" id="4.2.1.93"/>
    </reaction>
</comment>
<dbReference type="AlphaFoldDB" id="A0AAF0IXD8"/>
<evidence type="ECO:0000313" key="11">
    <source>
        <dbReference type="Proteomes" id="UP001214415"/>
    </source>
</evidence>
<keyword evidence="11" id="KW-1185">Reference proteome</keyword>
<keyword evidence="4" id="KW-0521">NADP</keyword>
<organism evidence="10 11">
    <name type="scientific">Malassezia equina</name>
    <dbReference type="NCBI Taxonomy" id="1381935"/>
    <lineage>
        <taxon>Eukaryota</taxon>
        <taxon>Fungi</taxon>
        <taxon>Dikarya</taxon>
        <taxon>Basidiomycota</taxon>
        <taxon>Ustilaginomycotina</taxon>
        <taxon>Malasseziomycetes</taxon>
        <taxon>Malasseziales</taxon>
        <taxon>Malasseziaceae</taxon>
        <taxon>Malassezia</taxon>
    </lineage>
</organism>
<dbReference type="Proteomes" id="UP001214415">
    <property type="component" value="Chromosome 1"/>
</dbReference>
<dbReference type="GO" id="GO:0046496">
    <property type="term" value="P:nicotinamide nucleotide metabolic process"/>
    <property type="evidence" value="ECO:0007669"/>
    <property type="project" value="UniProtKB-UniRule"/>
</dbReference>
<dbReference type="SUPFAM" id="SSF53613">
    <property type="entry name" value="Ribokinase-like"/>
    <property type="match status" value="1"/>
</dbReference>
<dbReference type="EMBL" id="CP119900">
    <property type="protein sequence ID" value="WFD21774.1"/>
    <property type="molecule type" value="Genomic_DNA"/>
</dbReference>
<dbReference type="PANTHER" id="PTHR12592">
    <property type="entry name" value="ATP-DEPENDENT (S)-NAD(P)H-HYDRATE DEHYDRATASE FAMILY MEMBER"/>
    <property type="match status" value="1"/>
</dbReference>
<evidence type="ECO:0000256" key="4">
    <source>
        <dbReference type="ARBA" id="ARBA00022857"/>
    </source>
</evidence>
<keyword evidence="8" id="KW-0963">Cytoplasm</keyword>
<comment type="catalytic activity">
    <reaction evidence="8">
        <text>(6S)-NADHX + ATP = ADP + phosphate + NADH + H(+)</text>
        <dbReference type="Rhea" id="RHEA:19017"/>
        <dbReference type="ChEBI" id="CHEBI:15378"/>
        <dbReference type="ChEBI" id="CHEBI:30616"/>
        <dbReference type="ChEBI" id="CHEBI:43474"/>
        <dbReference type="ChEBI" id="CHEBI:57945"/>
        <dbReference type="ChEBI" id="CHEBI:64074"/>
        <dbReference type="ChEBI" id="CHEBI:456216"/>
        <dbReference type="EC" id="4.2.1.93"/>
    </reaction>
</comment>
<name>A0AAF0IXD8_9BASI</name>
<evidence type="ECO:0000256" key="8">
    <source>
        <dbReference type="HAMAP-Rule" id="MF_03157"/>
    </source>
</evidence>
<dbReference type="GO" id="GO:0047453">
    <property type="term" value="F:ATP-dependent NAD(P)H-hydrate dehydratase activity"/>
    <property type="evidence" value="ECO:0007669"/>
    <property type="project" value="UniProtKB-UniRule"/>
</dbReference>
<evidence type="ECO:0000256" key="6">
    <source>
        <dbReference type="ARBA" id="ARBA00023239"/>
    </source>
</evidence>
<accession>A0AAF0IXD8</accession>
<evidence type="ECO:0000256" key="7">
    <source>
        <dbReference type="ARBA" id="ARBA00047472"/>
    </source>
</evidence>
<evidence type="ECO:0000313" key="10">
    <source>
        <dbReference type="EMBL" id="WFD21774.1"/>
    </source>
</evidence>
<proteinExistence type="inferred from homology"/>
<feature type="binding site" evidence="8">
    <location>
        <begin position="228"/>
        <end position="237"/>
    </location>
    <ligand>
        <name>ATP</name>
        <dbReference type="ChEBI" id="CHEBI:30616"/>
    </ligand>
</feature>
<dbReference type="EC" id="4.2.1.93" evidence="8"/>
<keyword evidence="5 8" id="KW-0520">NAD</keyword>
<keyword evidence="2 8" id="KW-0547">Nucleotide-binding</keyword>
<dbReference type="FunFam" id="3.40.1190.20:FF:000023">
    <property type="entry name" value="ATP-dependent (S)-NAD(P)H-hydrate dehydratase"/>
    <property type="match status" value="1"/>
</dbReference>
<dbReference type="PROSITE" id="PS01049">
    <property type="entry name" value="YJEF_C_1"/>
    <property type="match status" value="1"/>
</dbReference>
<dbReference type="CDD" id="cd01171">
    <property type="entry name" value="YXKO-related"/>
    <property type="match status" value="1"/>
</dbReference>
<sequence length="319" mass="34751">MTVSRHWVSQVKAIISPLLPELHKGQAGRVGVLGGCREYTGAPYYASMSSMRLGCDMSFTVCAPEAAPVIKSYSPDLIVHPLLDQTRSQDDVRAELRTLFQRLHSVVIGPGLGRDASMQSFARVAIEVARESNLYMVIDADGLWLVQNTPEVIQGYTRAVLTPNVVEFQRLCRALVRAPMALTQQDVDMSQDAAQKLGAALDGPTILEKGRVDRIASAHDVVECDIEGGLKRCGGQGDFLSGTLGTFLAWAQRFEERIEAGESLPDIPAARLPQVAALGASMVTRTASRLAFERHRRSMLANDMVNEIGPAYEHLFGST</sequence>
<dbReference type="GO" id="GO:0005737">
    <property type="term" value="C:cytoplasm"/>
    <property type="evidence" value="ECO:0007669"/>
    <property type="project" value="UniProtKB-SubCell"/>
</dbReference>
<comment type="cofactor">
    <cofactor evidence="8">
        <name>Mg(2+)</name>
        <dbReference type="ChEBI" id="CHEBI:18420"/>
    </cofactor>
</comment>
<feature type="binding site" evidence="8">
    <location>
        <position position="111"/>
    </location>
    <ligand>
        <name>(6S)-NADPHX</name>
        <dbReference type="ChEBI" id="CHEBI:64076"/>
    </ligand>
</feature>
<dbReference type="GO" id="GO:0110051">
    <property type="term" value="P:metabolite repair"/>
    <property type="evidence" value="ECO:0007669"/>
    <property type="project" value="TreeGrafter"/>
</dbReference>
<evidence type="ECO:0000256" key="3">
    <source>
        <dbReference type="ARBA" id="ARBA00022840"/>
    </source>
</evidence>